<proteinExistence type="predicted"/>
<sequence>MTWPDDRVDRVVLVFSAYRSVVAHDANRRCYLDCPGEGCRQYAWALETLTAHGGKDQDDQTANR</sequence>
<protein>
    <submittedName>
        <fullName evidence="1">Uncharacterized protein</fullName>
    </submittedName>
</protein>
<organism evidence="1 2">
    <name type="scientific">Micromonospora endophytica</name>
    <dbReference type="NCBI Taxonomy" id="515350"/>
    <lineage>
        <taxon>Bacteria</taxon>
        <taxon>Bacillati</taxon>
        <taxon>Actinomycetota</taxon>
        <taxon>Actinomycetes</taxon>
        <taxon>Micromonosporales</taxon>
        <taxon>Micromonosporaceae</taxon>
        <taxon>Micromonospora</taxon>
    </lineage>
</organism>
<evidence type="ECO:0000313" key="2">
    <source>
        <dbReference type="Proteomes" id="UP000248627"/>
    </source>
</evidence>
<dbReference type="EMBL" id="POTX01000205">
    <property type="protein sequence ID" value="PZF89812.1"/>
    <property type="molecule type" value="Genomic_DNA"/>
</dbReference>
<accession>A0A2W2BUL0</accession>
<comment type="caution">
    <text evidence="1">The sequence shown here is derived from an EMBL/GenBank/DDBJ whole genome shotgun (WGS) entry which is preliminary data.</text>
</comment>
<dbReference type="AlphaFoldDB" id="A0A2W2BUL0"/>
<dbReference type="Proteomes" id="UP000248627">
    <property type="component" value="Unassembled WGS sequence"/>
</dbReference>
<evidence type="ECO:0000313" key="1">
    <source>
        <dbReference type="EMBL" id="PZF89812.1"/>
    </source>
</evidence>
<dbReference type="RefSeq" id="WP_111245467.1">
    <property type="nucleotide sequence ID" value="NZ_AP023358.1"/>
</dbReference>
<reference evidence="1 2" key="1">
    <citation type="submission" date="2018-01" db="EMBL/GenBank/DDBJ databases">
        <title>Draft genome sequence of Jishengella endophytica.</title>
        <authorList>
            <person name="Sahin N."/>
            <person name="Ay H."/>
            <person name="Saygin H."/>
        </authorList>
    </citation>
    <scope>NUCLEOTIDE SEQUENCE [LARGE SCALE GENOMIC DNA]</scope>
    <source>
        <strain evidence="1 2">DSM 45430</strain>
    </source>
</reference>
<name>A0A2W2BUL0_9ACTN</name>
<keyword evidence="2" id="KW-1185">Reference proteome</keyword>
<gene>
    <name evidence="1" type="ORF">C1I93_23495</name>
</gene>